<reference evidence="2" key="1">
    <citation type="submission" date="2023-10" db="EMBL/GenBank/DDBJ databases">
        <authorList>
            <person name="Chen Y."/>
            <person name="Shah S."/>
            <person name="Dougan E. K."/>
            <person name="Thang M."/>
            <person name="Chan C."/>
        </authorList>
    </citation>
    <scope>NUCLEOTIDE SEQUENCE [LARGE SCALE GENOMIC DNA]</scope>
</reference>
<organism evidence="2 3">
    <name type="scientific">Prorocentrum cordatum</name>
    <dbReference type="NCBI Taxonomy" id="2364126"/>
    <lineage>
        <taxon>Eukaryota</taxon>
        <taxon>Sar</taxon>
        <taxon>Alveolata</taxon>
        <taxon>Dinophyceae</taxon>
        <taxon>Prorocentrales</taxon>
        <taxon>Prorocentraceae</taxon>
        <taxon>Prorocentrum</taxon>
    </lineage>
</organism>
<sequence>MQGDATSDDDRPERAITSEQGLEQTEPPVAAVRGLPESLAVSLRENRTAWYRELQQLARMEKCIRDQLKVASKDALGNGDPVIVAAGKRDLLDALRRGAALTDSVLRGSSHTPRAVPSEAAKGTLAPILKGFSDTLKRLWPSDGADAARAEPTSPPSSLVIIGGHQPQEELLAGARARGARGGRGRAGRRRQGLGHGPEPVRELSALGHGGPHAPEDAAHHLDRQHVPGTPTRPGRGSPCRSGSRSCRRSSGSWALARRRASSPPPRCPAACRGSACRC</sequence>
<dbReference type="EMBL" id="CAUYUJ010020352">
    <property type="protein sequence ID" value="CAK0897565.1"/>
    <property type="molecule type" value="Genomic_DNA"/>
</dbReference>
<feature type="compositionally biased region" description="Basic residues" evidence="1">
    <location>
        <begin position="178"/>
        <end position="193"/>
    </location>
</feature>
<name>A0ABN9XDA1_9DINO</name>
<evidence type="ECO:0000313" key="3">
    <source>
        <dbReference type="Proteomes" id="UP001189429"/>
    </source>
</evidence>
<comment type="caution">
    <text evidence="2">The sequence shown here is derived from an EMBL/GenBank/DDBJ whole genome shotgun (WGS) entry which is preliminary data.</text>
</comment>
<dbReference type="Proteomes" id="UP001189429">
    <property type="component" value="Unassembled WGS sequence"/>
</dbReference>
<feature type="non-terminal residue" evidence="2">
    <location>
        <position position="279"/>
    </location>
</feature>
<gene>
    <name evidence="2" type="ORF">PCOR1329_LOCUS75712</name>
</gene>
<feature type="region of interest" description="Disordered" evidence="1">
    <location>
        <begin position="1"/>
        <end position="33"/>
    </location>
</feature>
<protein>
    <submittedName>
        <fullName evidence="2">Uncharacterized protein</fullName>
    </submittedName>
</protein>
<evidence type="ECO:0000313" key="2">
    <source>
        <dbReference type="EMBL" id="CAK0897565.1"/>
    </source>
</evidence>
<evidence type="ECO:0000256" key="1">
    <source>
        <dbReference type="SAM" id="MobiDB-lite"/>
    </source>
</evidence>
<feature type="region of interest" description="Disordered" evidence="1">
    <location>
        <begin position="176"/>
        <end position="269"/>
    </location>
</feature>
<proteinExistence type="predicted"/>
<feature type="compositionally biased region" description="Basic and acidic residues" evidence="1">
    <location>
        <begin position="214"/>
        <end position="226"/>
    </location>
</feature>
<keyword evidence="3" id="KW-1185">Reference proteome</keyword>
<accession>A0ABN9XDA1</accession>
<feature type="compositionally biased region" description="Low complexity" evidence="1">
    <location>
        <begin position="228"/>
        <end position="256"/>
    </location>
</feature>